<dbReference type="CDD" id="cd06232">
    <property type="entry name" value="M14-like"/>
    <property type="match status" value="1"/>
</dbReference>
<gene>
    <name evidence="1" type="ordered locus">BAV2433</name>
</gene>
<dbReference type="KEGG" id="bav:BAV2433"/>
<sequence length="574" mass="63943">VILLDMPFSRLIEDWLARYTQAQWRGCRLEGWLFEGLEARRQAEAKLAEAGVSARLHSAYKPLVHAILEDIDTNGVVGAEIRYPVLPGLSAERFLLEAYPLADLLPGLRFIAEKGEHPVYTVTLRRAGGIQTLRIEAPNTWAADHQGLSAYSPCAWLRITRPNGEISVDQAERAEYQRLFDTAMDCIAQHPWGKTEPYFERLSLRADIPPLETPLPGGETASTSEALHEDLYFSVLEFFQHYSGRPPGDRGLQPGQIVPDIRLAEQPRLRITIEAFTPAGRLTPRQPERALNECAEPLTLSEVAHTLATLGGQEYEAPTRQGRRVLWRYFEGRETPVLISAAQHANETSGVIGALRAAPKLQGAFALLPLENPDGYALFEDLRAWHPNHMHHAARYSALGDDVAFREGPPAGESVARHEAIARSGAQLHINLHGYPSHEWTRPLRGYLPRGFESWTLPKGFFWVLQYHPGWAGQAQRLAKTATAKLAQAVPALAGFNRSQRARRAVYAASDNWPLFNGIPVMLRESGRELAPVSLITEFPDETLYGAAYRFAHTVQMHTVLAATAAWREINVVG</sequence>
<dbReference type="AlphaFoldDB" id="Q2KXR6"/>
<name>Q2KXR6_BORA1</name>
<feature type="non-terminal residue" evidence="1">
    <location>
        <position position="1"/>
    </location>
</feature>
<reference evidence="1 2" key="1">
    <citation type="journal article" date="2006" name="J. Bacteriol.">
        <title>Comparison of the genome sequence of the poultry pathogen Bordetella avium with those of B. bronchiseptica, B. pertussis, and B. parapertussis reveals extensive diversity in surface structures associated with host interaction.</title>
        <authorList>
            <person name="Sebaihia M."/>
            <person name="Preston A."/>
            <person name="Maskell D.J."/>
            <person name="Kuzmiak H."/>
            <person name="Connell T.D."/>
            <person name="King N.D."/>
            <person name="Orndorff P.E."/>
            <person name="Miyamoto D.M."/>
            <person name="Thomson N.R."/>
            <person name="Harris D."/>
            <person name="Goble A."/>
            <person name="Lord A."/>
            <person name="Murphy L."/>
            <person name="Quail M.A."/>
            <person name="Rutter S."/>
            <person name="Squares R."/>
            <person name="Squares S."/>
            <person name="Woodward J."/>
            <person name="Parkhill J."/>
            <person name="Temple L.M."/>
        </authorList>
    </citation>
    <scope>NUCLEOTIDE SEQUENCE [LARGE SCALE GENOMIC DNA]</scope>
    <source>
        <strain evidence="1 2">197N</strain>
    </source>
</reference>
<protein>
    <recommendedName>
        <fullName evidence="3">Peptidase M14 carboxypeptidase A domain-containing protein</fullName>
    </recommendedName>
</protein>
<dbReference type="STRING" id="360910.BAV2433"/>
<evidence type="ECO:0000313" key="2">
    <source>
        <dbReference type="Proteomes" id="UP000001977"/>
    </source>
</evidence>
<dbReference type="eggNOG" id="COG2866">
    <property type="taxonomic scope" value="Bacteria"/>
</dbReference>
<proteinExistence type="predicted"/>
<dbReference type="SUPFAM" id="SSF53187">
    <property type="entry name" value="Zn-dependent exopeptidases"/>
    <property type="match status" value="1"/>
</dbReference>
<organism evidence="1 2">
    <name type="scientific">Bordetella avium (strain 197N)</name>
    <dbReference type="NCBI Taxonomy" id="360910"/>
    <lineage>
        <taxon>Bacteria</taxon>
        <taxon>Pseudomonadati</taxon>
        <taxon>Pseudomonadota</taxon>
        <taxon>Betaproteobacteria</taxon>
        <taxon>Burkholderiales</taxon>
        <taxon>Alcaligenaceae</taxon>
        <taxon>Bordetella</taxon>
    </lineage>
</organism>
<evidence type="ECO:0008006" key="3">
    <source>
        <dbReference type="Google" id="ProtNLM"/>
    </source>
</evidence>
<dbReference type="Gene3D" id="3.40.630.10">
    <property type="entry name" value="Zn peptidases"/>
    <property type="match status" value="1"/>
</dbReference>
<dbReference type="EMBL" id="AM167904">
    <property type="protein sequence ID" value="CAJ50043.1"/>
    <property type="molecule type" value="Genomic_DNA"/>
</dbReference>
<accession>Q2KXR6</accession>
<evidence type="ECO:0000313" key="1">
    <source>
        <dbReference type="EMBL" id="CAJ50043.1"/>
    </source>
</evidence>
<keyword evidence="2" id="KW-1185">Reference proteome</keyword>
<dbReference type="Proteomes" id="UP000001977">
    <property type="component" value="Chromosome"/>
</dbReference>
<dbReference type="HOGENOM" id="CLU_033780_0_0_4"/>